<keyword evidence="5" id="KW-1185">Reference proteome</keyword>
<name>A0A9X1QMN6_9SPHN</name>
<evidence type="ECO:0000259" key="3">
    <source>
        <dbReference type="Pfam" id="PF11954"/>
    </source>
</evidence>
<dbReference type="PANTHER" id="PTHR46825:SF15">
    <property type="entry name" value="BETA-LACTAMASE-RELATED DOMAIN-CONTAINING PROTEIN"/>
    <property type="match status" value="1"/>
</dbReference>
<dbReference type="EMBL" id="JAKFGM010000003">
    <property type="protein sequence ID" value="MCF2515900.1"/>
    <property type="molecule type" value="Genomic_DNA"/>
</dbReference>
<keyword evidence="1" id="KW-0732">Signal</keyword>
<dbReference type="InterPro" id="IPR050491">
    <property type="entry name" value="AmpC-like"/>
</dbReference>
<organism evidence="4 5">
    <name type="scientific">Sphingomonas cremea</name>
    <dbReference type="NCBI Taxonomy" id="2904799"/>
    <lineage>
        <taxon>Bacteria</taxon>
        <taxon>Pseudomonadati</taxon>
        <taxon>Pseudomonadota</taxon>
        <taxon>Alphaproteobacteria</taxon>
        <taxon>Sphingomonadales</taxon>
        <taxon>Sphingomonadaceae</taxon>
        <taxon>Sphingomonas</taxon>
    </lineage>
</organism>
<dbReference type="InterPro" id="IPR001466">
    <property type="entry name" value="Beta-lactam-related"/>
</dbReference>
<dbReference type="AlphaFoldDB" id="A0A9X1QMN6"/>
<evidence type="ECO:0000313" key="4">
    <source>
        <dbReference type="EMBL" id="MCF2515900.1"/>
    </source>
</evidence>
<reference evidence="4" key="1">
    <citation type="submission" date="2022-01" db="EMBL/GenBank/DDBJ databases">
        <authorList>
            <person name="Jo J.-H."/>
            <person name="Im W.-T."/>
        </authorList>
    </citation>
    <scope>NUCLEOTIDE SEQUENCE</scope>
    <source>
        <strain evidence="4">G124</strain>
    </source>
</reference>
<protein>
    <submittedName>
        <fullName evidence="4">Serine hydrolase</fullName>
    </submittedName>
</protein>
<feature type="domain" description="Beta-lactamase-related" evidence="2">
    <location>
        <begin position="26"/>
        <end position="379"/>
    </location>
</feature>
<sequence>MRIPIAAALIALVAACPALAAPPADLDQRVEQLRQSSGLPGIAIAIVEDGKVVVAKGYGVRKLGGSEAVDANTIFMTGSTGKAVTVAALATLVDAGKLGWDDKVVDRLPGFQMYDSWVTREMTVRDLLVHRSGLGLGAGDLMFVPRSNRTRAQMLEGLKHIKPATSFRSGYAYDNILYTVAGALIEAVSGQTYEAYVRDHVYKPAGLLTATSDEPSRLGTINRAYPHGRISGPVRGLGPLQLLDERDQLGAASTPAGLLAMSANDLAKWLNIQLSHGKTADGGRLFSEESSATMWEPQVIEPNPPPPPGFEDTKSMFKTYALGWEVSDYGGAKIVSHSGGVFGFITMVVLIPEKNVGFAITMNAEEGAVRRGLTNELIDHYLGRPKVDWAGRYAKFLEARLAGAQAAVEAKGATPAKVGPSLSLDRYAGQYKDPWYGKITVSQGKSGLNINFDETPRMGGPLVHYQYDTFIARFYDKGIEPAYVTFGLDAEGKVDHITMKPVSPTADFSFDYQDLDFRPVASAAR</sequence>
<evidence type="ECO:0000313" key="5">
    <source>
        <dbReference type="Proteomes" id="UP001139410"/>
    </source>
</evidence>
<keyword evidence="4" id="KW-0378">Hydrolase</keyword>
<feature type="domain" description="Peptidase S12 Pab87-related C-terminal" evidence="3">
    <location>
        <begin position="416"/>
        <end position="518"/>
    </location>
</feature>
<dbReference type="Gene3D" id="2.40.128.600">
    <property type="match status" value="1"/>
</dbReference>
<dbReference type="RefSeq" id="WP_235068606.1">
    <property type="nucleotide sequence ID" value="NZ_JAKFGM010000003.1"/>
</dbReference>
<comment type="caution">
    <text evidence="4">The sequence shown here is derived from an EMBL/GenBank/DDBJ whole genome shotgun (WGS) entry which is preliminary data.</text>
</comment>
<proteinExistence type="predicted"/>
<evidence type="ECO:0000256" key="1">
    <source>
        <dbReference type="SAM" id="SignalP"/>
    </source>
</evidence>
<dbReference type="SUPFAM" id="SSF56601">
    <property type="entry name" value="beta-lactamase/transpeptidase-like"/>
    <property type="match status" value="1"/>
</dbReference>
<dbReference type="Pfam" id="PF11954">
    <property type="entry name" value="DUF3471"/>
    <property type="match status" value="1"/>
</dbReference>
<dbReference type="PROSITE" id="PS51257">
    <property type="entry name" value="PROKAR_LIPOPROTEIN"/>
    <property type="match status" value="1"/>
</dbReference>
<feature type="signal peptide" evidence="1">
    <location>
        <begin position="1"/>
        <end position="20"/>
    </location>
</feature>
<gene>
    <name evidence="4" type="ORF">LVY65_12625</name>
</gene>
<feature type="chain" id="PRO_5040910098" evidence="1">
    <location>
        <begin position="21"/>
        <end position="525"/>
    </location>
</feature>
<accession>A0A9X1QMN6</accession>
<dbReference type="GO" id="GO:0016787">
    <property type="term" value="F:hydrolase activity"/>
    <property type="evidence" value="ECO:0007669"/>
    <property type="project" value="UniProtKB-KW"/>
</dbReference>
<dbReference type="InterPro" id="IPR021860">
    <property type="entry name" value="Peptidase_S12_Pab87-rel_C"/>
</dbReference>
<dbReference type="Proteomes" id="UP001139410">
    <property type="component" value="Unassembled WGS sequence"/>
</dbReference>
<dbReference type="InterPro" id="IPR012338">
    <property type="entry name" value="Beta-lactam/transpept-like"/>
</dbReference>
<dbReference type="PANTHER" id="PTHR46825">
    <property type="entry name" value="D-ALANYL-D-ALANINE-CARBOXYPEPTIDASE/ENDOPEPTIDASE AMPH"/>
    <property type="match status" value="1"/>
</dbReference>
<dbReference type="Pfam" id="PF00144">
    <property type="entry name" value="Beta-lactamase"/>
    <property type="match status" value="1"/>
</dbReference>
<dbReference type="Gene3D" id="3.40.710.10">
    <property type="entry name" value="DD-peptidase/beta-lactamase superfamily"/>
    <property type="match status" value="1"/>
</dbReference>
<evidence type="ECO:0000259" key="2">
    <source>
        <dbReference type="Pfam" id="PF00144"/>
    </source>
</evidence>